<keyword evidence="10 14" id="KW-0570">Pentose shunt</keyword>
<evidence type="ECO:0000313" key="17">
    <source>
        <dbReference type="EMBL" id="TBW40813.1"/>
    </source>
</evidence>
<dbReference type="Proteomes" id="UP000292781">
    <property type="component" value="Unassembled WGS sequence"/>
</dbReference>
<dbReference type="SMART" id="SM01350">
    <property type="entry name" value="6PGD"/>
    <property type="match status" value="1"/>
</dbReference>
<dbReference type="InterPro" id="IPR006114">
    <property type="entry name" value="6PGDH_C"/>
</dbReference>
<feature type="binding site" description="in other chain" evidence="13">
    <location>
        <begin position="117"/>
        <end position="119"/>
    </location>
    <ligand>
        <name>substrate</name>
        <note>ligand shared between dimeric partners</note>
    </ligand>
</feature>
<evidence type="ECO:0000256" key="7">
    <source>
        <dbReference type="ARBA" id="ARBA00022857"/>
    </source>
</evidence>
<dbReference type="Pfam" id="PF03446">
    <property type="entry name" value="NAD_binding_2"/>
    <property type="match status" value="1"/>
</dbReference>
<evidence type="ECO:0000256" key="6">
    <source>
        <dbReference type="ARBA" id="ARBA00018193"/>
    </source>
</evidence>
<feature type="domain" description="6-phosphogluconate dehydrogenase C-terminal" evidence="16">
    <location>
        <begin position="167"/>
        <end position="452"/>
    </location>
</feature>
<sequence>MGAALALNIAEKGFPIAVFNRSPGRTRTFFAEAGDLAPRVVPCETLEAFVAAIAAPRIVIVMVTAGTPVDDQIAVLRPLLGPDDLLIDCGNADFHDTERRSAAAASGGPAFMGVGVSGGEEGARHGPSIMAGGTEAAWAKVAPVFTAIAAKYEGEPCAAQMGPGGAGHFVKTVHNGIEYADMEMIAEVYGVMRQGLGLDPAAIAAVFERWNRGPLASYLIEISAIVAATLDPETGRPLLDVIVDSAGQKGTGRWTVIEAQMLGAPVTAVEAAVAARNLSARREERRLGAEIFGTPAGNPPDVTVEALENALLAGKILCYAQGFGLLSTAAREFGWTLPLPTIARIWRAGCIIRSTLLGDMAQALAATPGADLTHVAPFTDILRRTEGDLRRVVAAAALAGLPVPALAAALAHFDTMRRVRGTADLIQGQRDFFGAHGFERVDHPGAHHGPWTRS</sequence>
<dbReference type="GO" id="GO:0019521">
    <property type="term" value="P:D-gluconate metabolic process"/>
    <property type="evidence" value="ECO:0007669"/>
    <property type="project" value="UniProtKB-KW"/>
</dbReference>
<evidence type="ECO:0000256" key="13">
    <source>
        <dbReference type="PIRSR" id="PIRSR000109-2"/>
    </source>
</evidence>
<keyword evidence="9 14" id="KW-0311">Gluconate utilization</keyword>
<keyword evidence="7 14" id="KW-0521">NADP</keyword>
<protein>
    <recommendedName>
        <fullName evidence="6 14">6-phosphogluconate dehydrogenase, decarboxylating</fullName>
        <ecNumber evidence="5 14">1.1.1.44</ecNumber>
    </recommendedName>
</protein>
<dbReference type="GO" id="GO:0006098">
    <property type="term" value="P:pentose-phosphate shunt"/>
    <property type="evidence" value="ECO:0007669"/>
    <property type="project" value="UniProtKB-UniPathway"/>
</dbReference>
<evidence type="ECO:0000256" key="2">
    <source>
        <dbReference type="ARBA" id="ARBA00004874"/>
    </source>
</evidence>
<dbReference type="NCBIfam" id="NF006765">
    <property type="entry name" value="PRK09287.1"/>
    <property type="match status" value="1"/>
</dbReference>
<evidence type="ECO:0000256" key="5">
    <source>
        <dbReference type="ARBA" id="ARBA00013011"/>
    </source>
</evidence>
<dbReference type="InterPro" id="IPR036291">
    <property type="entry name" value="NAD(P)-bd_dom_sf"/>
</dbReference>
<keyword evidence="8 14" id="KW-0560">Oxidoreductase</keyword>
<comment type="subunit">
    <text evidence="4">Homodimer.</text>
</comment>
<dbReference type="PANTHER" id="PTHR11811">
    <property type="entry name" value="6-PHOSPHOGLUCONATE DEHYDROGENASE"/>
    <property type="match status" value="1"/>
</dbReference>
<evidence type="ECO:0000259" key="16">
    <source>
        <dbReference type="SMART" id="SM01350"/>
    </source>
</evidence>
<keyword evidence="15" id="KW-0472">Membrane</keyword>
<feature type="binding site" description="in other chain" evidence="13">
    <location>
        <position position="179"/>
    </location>
    <ligand>
        <name>substrate</name>
        <note>ligand shared between dimeric partners</note>
    </ligand>
</feature>
<comment type="function">
    <text evidence="1">Catalyzes the oxidative decarboxylation of 6-phosphogluconate to ribulose 5-phosphate and CO(2), with concomitant reduction of NADP to NADPH.</text>
</comment>
<name>A0A4Q9VX35_9HYPH</name>
<dbReference type="InterPro" id="IPR006183">
    <property type="entry name" value="Pgluconate_DH"/>
</dbReference>
<dbReference type="Gene3D" id="1.10.1040.10">
    <property type="entry name" value="N-(1-d-carboxylethyl)-l-norvaline Dehydrogenase, domain 2"/>
    <property type="match status" value="1"/>
</dbReference>
<dbReference type="PROSITE" id="PS00461">
    <property type="entry name" value="6PGD"/>
    <property type="match status" value="1"/>
</dbReference>
<feature type="binding site" description="in other chain" evidence="13">
    <location>
        <begin position="174"/>
        <end position="175"/>
    </location>
    <ligand>
        <name>substrate</name>
        <note>ligand shared between dimeric partners</note>
    </ligand>
</feature>
<evidence type="ECO:0000256" key="12">
    <source>
        <dbReference type="PIRSR" id="PIRSR000109-1"/>
    </source>
</evidence>
<evidence type="ECO:0000256" key="1">
    <source>
        <dbReference type="ARBA" id="ARBA00002526"/>
    </source>
</evidence>
<dbReference type="OrthoDB" id="9804542at2"/>
<comment type="similarity">
    <text evidence="3 14">Belongs to the 6-phosphogluconate dehydrogenase family.</text>
</comment>
<dbReference type="AlphaFoldDB" id="A0A4Q9VX35"/>
<dbReference type="InterPro" id="IPR006115">
    <property type="entry name" value="6PGDH_NADP-bd"/>
</dbReference>
<feature type="active site" description="Proton donor" evidence="12">
    <location>
        <position position="178"/>
    </location>
</feature>
<gene>
    <name evidence="17" type="primary">gndA</name>
    <name evidence="17" type="ORF">EYW49_02655</name>
</gene>
<comment type="caution">
    <text evidence="17">The sequence shown here is derived from an EMBL/GenBank/DDBJ whole genome shotgun (WGS) entry which is preliminary data.</text>
</comment>
<keyword evidence="18" id="KW-1185">Reference proteome</keyword>
<dbReference type="FunFam" id="1.10.1040.10:FF:000032">
    <property type="entry name" value="6-phosphogluconate dehydrogenase, decarboxylating"/>
    <property type="match status" value="1"/>
</dbReference>
<feature type="active site" description="Proton acceptor" evidence="12">
    <location>
        <position position="171"/>
    </location>
</feature>
<evidence type="ECO:0000256" key="10">
    <source>
        <dbReference type="ARBA" id="ARBA00023126"/>
    </source>
</evidence>
<organism evidence="17 18">
    <name type="scientific">Siculibacillus lacustris</name>
    <dbReference type="NCBI Taxonomy" id="1549641"/>
    <lineage>
        <taxon>Bacteria</taxon>
        <taxon>Pseudomonadati</taxon>
        <taxon>Pseudomonadota</taxon>
        <taxon>Alphaproteobacteria</taxon>
        <taxon>Hyphomicrobiales</taxon>
        <taxon>Ancalomicrobiaceae</taxon>
        <taxon>Siculibacillus</taxon>
    </lineage>
</organism>
<dbReference type="GO" id="GO:0050661">
    <property type="term" value="F:NADP binding"/>
    <property type="evidence" value="ECO:0007669"/>
    <property type="project" value="InterPro"/>
</dbReference>
<dbReference type="SUPFAM" id="SSF51735">
    <property type="entry name" value="NAD(P)-binding Rossmann-fold domains"/>
    <property type="match status" value="1"/>
</dbReference>
<dbReference type="UniPathway" id="UPA00115">
    <property type="reaction ID" value="UER00410"/>
</dbReference>
<evidence type="ECO:0000256" key="15">
    <source>
        <dbReference type="SAM" id="Phobius"/>
    </source>
</evidence>
<evidence type="ECO:0000256" key="4">
    <source>
        <dbReference type="ARBA" id="ARBA00011738"/>
    </source>
</evidence>
<accession>A0A4Q9VX35</accession>
<dbReference type="EMBL" id="SJFN01000003">
    <property type="protein sequence ID" value="TBW40813.1"/>
    <property type="molecule type" value="Genomic_DNA"/>
</dbReference>
<dbReference type="InterPro" id="IPR006184">
    <property type="entry name" value="6PGdom_BS"/>
</dbReference>
<comment type="pathway">
    <text evidence="2 14">Carbohydrate degradation; pentose phosphate pathway; D-ribulose 5-phosphate from D-glucose 6-phosphate (oxidative stage): step 3/3.</text>
</comment>
<feature type="binding site" description="in other chain" evidence="13">
    <location>
        <position position="276"/>
    </location>
    <ligand>
        <name>substrate</name>
        <note>ligand shared between dimeric partners</note>
    </ligand>
</feature>
<evidence type="ECO:0000256" key="3">
    <source>
        <dbReference type="ARBA" id="ARBA00008419"/>
    </source>
</evidence>
<keyword evidence="15" id="KW-0812">Transmembrane</keyword>
<dbReference type="InterPro" id="IPR006113">
    <property type="entry name" value="6PGDH_Gnd/GntZ"/>
</dbReference>
<feature type="binding site" description="in other chain" evidence="13">
    <location>
        <position position="91"/>
    </location>
    <ligand>
        <name>substrate</name>
        <note>ligand shared between dimeric partners</note>
    </ligand>
</feature>
<evidence type="ECO:0000256" key="8">
    <source>
        <dbReference type="ARBA" id="ARBA00023002"/>
    </source>
</evidence>
<dbReference type="InterPro" id="IPR008927">
    <property type="entry name" value="6-PGluconate_DH-like_C_sf"/>
</dbReference>
<dbReference type="Pfam" id="PF00393">
    <property type="entry name" value="6PGD"/>
    <property type="match status" value="1"/>
</dbReference>
<keyword evidence="15" id="KW-1133">Transmembrane helix</keyword>
<evidence type="ECO:0000256" key="14">
    <source>
        <dbReference type="RuleBase" id="RU000485"/>
    </source>
</evidence>
<dbReference type="PRINTS" id="PR00076">
    <property type="entry name" value="6PGDHDRGNASE"/>
</dbReference>
<dbReference type="PIRSF" id="PIRSF000109">
    <property type="entry name" value="6PGD"/>
    <property type="match status" value="1"/>
</dbReference>
<dbReference type="SUPFAM" id="SSF48179">
    <property type="entry name" value="6-phosphogluconate dehydrogenase C-terminal domain-like"/>
    <property type="match status" value="1"/>
</dbReference>
<dbReference type="Gene3D" id="1.20.5.320">
    <property type="entry name" value="6-Phosphogluconate Dehydrogenase, domain 3"/>
    <property type="match status" value="1"/>
</dbReference>
<reference evidence="17 18" key="1">
    <citation type="submission" date="2019-02" db="EMBL/GenBank/DDBJ databases">
        <title>Siculibacillus lacustris gen. nov., sp. nov., a new rosette-forming bacterium isolated from a freshwater crater lake (Lake St. Ana, Romania).</title>
        <authorList>
            <person name="Felfoldi T."/>
            <person name="Marton Z."/>
            <person name="Szabo A."/>
            <person name="Mentes A."/>
            <person name="Boka K."/>
            <person name="Marialigeti K."/>
            <person name="Mathe I."/>
            <person name="Koncz M."/>
            <person name="Schumann P."/>
            <person name="Toth E."/>
        </authorList>
    </citation>
    <scope>NUCLEOTIDE SEQUENCE [LARGE SCALE GENOMIC DNA]</scope>
    <source>
        <strain evidence="17 18">SA-279</strain>
    </source>
</reference>
<feature type="transmembrane region" description="Helical" evidence="15">
    <location>
        <begin position="392"/>
        <end position="413"/>
    </location>
</feature>
<evidence type="ECO:0000256" key="9">
    <source>
        <dbReference type="ARBA" id="ARBA00023064"/>
    </source>
</evidence>
<dbReference type="InterPro" id="IPR013328">
    <property type="entry name" value="6PGD_dom2"/>
</dbReference>
<feature type="binding site" evidence="13">
    <location>
        <position position="436"/>
    </location>
    <ligand>
        <name>substrate</name>
        <note>ligand shared between dimeric partners</note>
    </ligand>
</feature>
<evidence type="ECO:0000313" key="18">
    <source>
        <dbReference type="Proteomes" id="UP000292781"/>
    </source>
</evidence>
<comment type="catalytic activity">
    <reaction evidence="11 14">
        <text>6-phospho-D-gluconate + NADP(+) = D-ribulose 5-phosphate + CO2 + NADPH</text>
        <dbReference type="Rhea" id="RHEA:10116"/>
        <dbReference type="ChEBI" id="CHEBI:16526"/>
        <dbReference type="ChEBI" id="CHEBI:57783"/>
        <dbReference type="ChEBI" id="CHEBI:58121"/>
        <dbReference type="ChEBI" id="CHEBI:58349"/>
        <dbReference type="ChEBI" id="CHEBI:58759"/>
        <dbReference type="EC" id="1.1.1.44"/>
    </reaction>
</comment>
<dbReference type="Gene3D" id="3.40.50.720">
    <property type="entry name" value="NAD(P)-binding Rossmann-like Domain"/>
    <property type="match status" value="1"/>
</dbReference>
<dbReference type="EC" id="1.1.1.44" evidence="5 14"/>
<dbReference type="GO" id="GO:0004616">
    <property type="term" value="F:phosphogluconate dehydrogenase (decarboxylating) activity"/>
    <property type="evidence" value="ECO:0007669"/>
    <property type="project" value="UniProtKB-EC"/>
</dbReference>
<feature type="binding site" description="in other chain" evidence="13">
    <location>
        <position position="249"/>
    </location>
    <ligand>
        <name>substrate</name>
        <note>ligand shared between dimeric partners</note>
    </ligand>
</feature>
<dbReference type="NCBIfam" id="TIGR00873">
    <property type="entry name" value="gnd"/>
    <property type="match status" value="1"/>
</dbReference>
<proteinExistence type="inferred from homology"/>
<evidence type="ECO:0000256" key="11">
    <source>
        <dbReference type="ARBA" id="ARBA00048640"/>
    </source>
</evidence>
<feature type="binding site" evidence="13">
    <location>
        <position position="430"/>
    </location>
    <ligand>
        <name>substrate</name>
        <note>ligand shared between dimeric partners</note>
    </ligand>
</feature>